<name>A0A9W8NMR1_9PEZI</name>
<dbReference type="VEuPathDB" id="FungiDB:F4678DRAFT_422270"/>
<keyword evidence="7" id="KW-1133">Transmembrane helix</keyword>
<dbReference type="Proteomes" id="UP001148614">
    <property type="component" value="Unassembled WGS sequence"/>
</dbReference>
<feature type="transmembrane region" description="Helical" evidence="7">
    <location>
        <begin position="12"/>
        <end position="33"/>
    </location>
</feature>
<sequence length="488" mass="56471">MDSMDIYHIYNIITLWVIGALLHGYIAIYNLWYHPLFEFPGPGIASFSMFWWAYARISGRYPWIIEDAIKEYGSVVRITPDNLIFSSPQAVKDISLFEPVDGNHSRETSNEKDATKTEKPITSSNTRLSGIQETIVAKVIENFVAAVDLLETDVEDIELRQWLRYFASNLSSATTPPQDPRFPPIIPTKLILLGSSRGWNLSFTIHHIAETLGLAGLMDFALPFKLLGFSCAKPVQMDVKPVATDDTSHEERKNTEHTEQAEHTEPTPNMAKQRQVISDNRQPLMNRIYALIVFFIYEPKVLEEVAMEIRMWWDPWDYRSDEINIRTTSVLTYLQACIQESFRMQPDTIESEVRVSPGAVVDGTYIPEGGLCRVSYFSIARNPRFFHAALEFHPERWLSRDDPRYDPRFKDDDLEAFKLFIPDESVVSDIIRLFFAKLLLEYDLEEGGGQKKMAFDRNFRFMTFWEMSKFYMWLAPVKGLRRVPKPSK</sequence>
<keyword evidence="7" id="KW-0812">Transmembrane</keyword>
<accession>A0A9W8NMR1</accession>
<dbReference type="Gene3D" id="1.10.630.10">
    <property type="entry name" value="Cytochrome P450"/>
    <property type="match status" value="2"/>
</dbReference>
<evidence type="ECO:0000256" key="5">
    <source>
        <dbReference type="ARBA" id="ARBA00023004"/>
    </source>
</evidence>
<dbReference type="EMBL" id="JANPWZ010000127">
    <property type="protein sequence ID" value="KAJ3579148.1"/>
    <property type="molecule type" value="Genomic_DNA"/>
</dbReference>
<evidence type="ECO:0000256" key="3">
    <source>
        <dbReference type="ARBA" id="ARBA00022617"/>
    </source>
</evidence>
<dbReference type="Pfam" id="PF00067">
    <property type="entry name" value="p450"/>
    <property type="match status" value="1"/>
</dbReference>
<evidence type="ECO:0000256" key="6">
    <source>
        <dbReference type="SAM" id="MobiDB-lite"/>
    </source>
</evidence>
<proteinExistence type="inferred from homology"/>
<evidence type="ECO:0000313" key="8">
    <source>
        <dbReference type="EMBL" id="KAJ3579148.1"/>
    </source>
</evidence>
<protein>
    <recommendedName>
        <fullName evidence="10">Cytochrome P450</fullName>
    </recommendedName>
</protein>
<evidence type="ECO:0000313" key="9">
    <source>
        <dbReference type="Proteomes" id="UP001148614"/>
    </source>
</evidence>
<dbReference type="SUPFAM" id="SSF48264">
    <property type="entry name" value="Cytochrome P450"/>
    <property type="match status" value="1"/>
</dbReference>
<evidence type="ECO:0000256" key="7">
    <source>
        <dbReference type="SAM" id="Phobius"/>
    </source>
</evidence>
<evidence type="ECO:0008006" key="10">
    <source>
        <dbReference type="Google" id="ProtNLM"/>
    </source>
</evidence>
<dbReference type="GO" id="GO:0005506">
    <property type="term" value="F:iron ion binding"/>
    <property type="evidence" value="ECO:0007669"/>
    <property type="project" value="InterPro"/>
</dbReference>
<dbReference type="GO" id="GO:0020037">
    <property type="term" value="F:heme binding"/>
    <property type="evidence" value="ECO:0007669"/>
    <property type="project" value="InterPro"/>
</dbReference>
<organism evidence="8 9">
    <name type="scientific">Xylaria arbuscula</name>
    <dbReference type="NCBI Taxonomy" id="114810"/>
    <lineage>
        <taxon>Eukaryota</taxon>
        <taxon>Fungi</taxon>
        <taxon>Dikarya</taxon>
        <taxon>Ascomycota</taxon>
        <taxon>Pezizomycotina</taxon>
        <taxon>Sordariomycetes</taxon>
        <taxon>Xylariomycetidae</taxon>
        <taxon>Xylariales</taxon>
        <taxon>Xylariaceae</taxon>
        <taxon>Xylaria</taxon>
    </lineage>
</organism>
<reference evidence="8" key="1">
    <citation type="submission" date="2022-07" db="EMBL/GenBank/DDBJ databases">
        <title>Genome Sequence of Xylaria arbuscula.</title>
        <authorList>
            <person name="Buettner E."/>
        </authorList>
    </citation>
    <scope>NUCLEOTIDE SEQUENCE</scope>
    <source>
        <strain evidence="8">VT107</strain>
    </source>
</reference>
<comment type="caution">
    <text evidence="8">The sequence shown here is derived from an EMBL/GenBank/DDBJ whole genome shotgun (WGS) entry which is preliminary data.</text>
</comment>
<evidence type="ECO:0000256" key="1">
    <source>
        <dbReference type="ARBA" id="ARBA00001971"/>
    </source>
</evidence>
<evidence type="ECO:0000256" key="2">
    <source>
        <dbReference type="ARBA" id="ARBA00010617"/>
    </source>
</evidence>
<comment type="similarity">
    <text evidence="2">Belongs to the cytochrome P450 family.</text>
</comment>
<dbReference type="PANTHER" id="PTHR24305:SF210">
    <property type="entry name" value="CYTOCHROME P450 MONOOXYGENASE ASQL-RELATED"/>
    <property type="match status" value="1"/>
</dbReference>
<comment type="cofactor">
    <cofactor evidence="1">
        <name>heme</name>
        <dbReference type="ChEBI" id="CHEBI:30413"/>
    </cofactor>
</comment>
<keyword evidence="3" id="KW-0349">Heme</keyword>
<dbReference type="InterPro" id="IPR036396">
    <property type="entry name" value="Cyt_P450_sf"/>
</dbReference>
<gene>
    <name evidence="8" type="ORF">NPX13_g1424</name>
</gene>
<dbReference type="AlphaFoldDB" id="A0A9W8NMR1"/>
<evidence type="ECO:0000256" key="4">
    <source>
        <dbReference type="ARBA" id="ARBA00022723"/>
    </source>
</evidence>
<dbReference type="InterPro" id="IPR001128">
    <property type="entry name" value="Cyt_P450"/>
</dbReference>
<keyword evidence="9" id="KW-1185">Reference proteome</keyword>
<dbReference type="InterPro" id="IPR050121">
    <property type="entry name" value="Cytochrome_P450_monoxygenase"/>
</dbReference>
<keyword evidence="4" id="KW-0479">Metal-binding</keyword>
<feature type="region of interest" description="Disordered" evidence="6">
    <location>
        <begin position="101"/>
        <end position="123"/>
    </location>
</feature>
<dbReference type="GO" id="GO:0016705">
    <property type="term" value="F:oxidoreductase activity, acting on paired donors, with incorporation or reduction of molecular oxygen"/>
    <property type="evidence" value="ECO:0007669"/>
    <property type="project" value="InterPro"/>
</dbReference>
<feature type="compositionally biased region" description="Basic and acidic residues" evidence="6">
    <location>
        <begin position="246"/>
        <end position="265"/>
    </location>
</feature>
<feature type="region of interest" description="Disordered" evidence="6">
    <location>
        <begin position="243"/>
        <end position="272"/>
    </location>
</feature>
<keyword evidence="5" id="KW-0408">Iron</keyword>
<keyword evidence="7" id="KW-0472">Membrane</keyword>
<dbReference type="PANTHER" id="PTHR24305">
    <property type="entry name" value="CYTOCHROME P450"/>
    <property type="match status" value="1"/>
</dbReference>
<dbReference type="GO" id="GO:0004497">
    <property type="term" value="F:monooxygenase activity"/>
    <property type="evidence" value="ECO:0007669"/>
    <property type="project" value="InterPro"/>
</dbReference>
<feature type="compositionally biased region" description="Basic and acidic residues" evidence="6">
    <location>
        <begin position="101"/>
        <end position="119"/>
    </location>
</feature>